<comment type="subcellular location">
    <subcellularLocation>
        <location evidence="1">Membrane</location>
        <topology evidence="1">Multi-pass membrane protein</topology>
    </subcellularLocation>
</comment>
<feature type="transmembrane region" description="Helical" evidence="5">
    <location>
        <begin position="15"/>
        <end position="35"/>
    </location>
</feature>
<accession>A0A6V7J312</accession>
<dbReference type="PANTHER" id="PTHR48021">
    <property type="match status" value="1"/>
</dbReference>
<protein>
    <recommendedName>
        <fullName evidence="6">Major facilitator superfamily (MFS) profile domain-containing protein</fullName>
    </recommendedName>
</protein>
<feature type="transmembrane region" description="Helical" evidence="5">
    <location>
        <begin position="80"/>
        <end position="101"/>
    </location>
</feature>
<dbReference type="PROSITE" id="PS50850">
    <property type="entry name" value="MFS"/>
    <property type="match status" value="1"/>
</dbReference>
<name>A0A6V7J312_9HYME</name>
<keyword evidence="3 5" id="KW-1133">Transmembrane helix</keyword>
<dbReference type="InterPro" id="IPR050549">
    <property type="entry name" value="MFS_Trehalose_Transporter"/>
</dbReference>
<reference evidence="7" key="1">
    <citation type="submission" date="2020-07" db="EMBL/GenBank/DDBJ databases">
        <authorList>
            <person name="Ferguson B K."/>
        </authorList>
    </citation>
    <scope>NUCLEOTIDE SEQUENCE</scope>
    <source>
        <strain evidence="7">L06</strain>
    </source>
</reference>
<gene>
    <name evidence="7" type="ORF">BBRV_LOCUS40240</name>
</gene>
<dbReference type="PANTHER" id="PTHR48021:SF1">
    <property type="entry name" value="GH07001P-RELATED"/>
    <property type="match status" value="1"/>
</dbReference>
<dbReference type="EMBL" id="CADCXW020000012">
    <property type="protein sequence ID" value="CAD1545841.1"/>
    <property type="molecule type" value="Genomic_DNA"/>
</dbReference>
<evidence type="ECO:0000256" key="2">
    <source>
        <dbReference type="ARBA" id="ARBA00022692"/>
    </source>
</evidence>
<dbReference type="AlphaFoldDB" id="A0A6V7J312"/>
<dbReference type="InterPro" id="IPR005828">
    <property type="entry name" value="MFS_sugar_transport-like"/>
</dbReference>
<evidence type="ECO:0000256" key="1">
    <source>
        <dbReference type="ARBA" id="ARBA00004141"/>
    </source>
</evidence>
<evidence type="ECO:0000256" key="3">
    <source>
        <dbReference type="ARBA" id="ARBA00022989"/>
    </source>
</evidence>
<dbReference type="InterPro" id="IPR036259">
    <property type="entry name" value="MFS_trans_sf"/>
</dbReference>
<keyword evidence="2 5" id="KW-0812">Transmembrane</keyword>
<evidence type="ECO:0000256" key="5">
    <source>
        <dbReference type="SAM" id="Phobius"/>
    </source>
</evidence>
<feature type="transmembrane region" description="Helical" evidence="5">
    <location>
        <begin position="113"/>
        <end position="133"/>
    </location>
</feature>
<dbReference type="Gene3D" id="1.20.1250.20">
    <property type="entry name" value="MFS general substrate transporter like domains"/>
    <property type="match status" value="1"/>
</dbReference>
<feature type="transmembrane region" description="Helical" evidence="5">
    <location>
        <begin position="47"/>
        <end position="68"/>
    </location>
</feature>
<dbReference type="GO" id="GO:0016020">
    <property type="term" value="C:membrane"/>
    <property type="evidence" value="ECO:0007669"/>
    <property type="project" value="UniProtKB-SubCell"/>
</dbReference>
<organism evidence="7">
    <name type="scientific">Bracon brevicornis</name>
    <dbReference type="NCBI Taxonomy" id="1563983"/>
    <lineage>
        <taxon>Eukaryota</taxon>
        <taxon>Metazoa</taxon>
        <taxon>Ecdysozoa</taxon>
        <taxon>Arthropoda</taxon>
        <taxon>Hexapoda</taxon>
        <taxon>Insecta</taxon>
        <taxon>Pterygota</taxon>
        <taxon>Neoptera</taxon>
        <taxon>Endopterygota</taxon>
        <taxon>Hymenoptera</taxon>
        <taxon>Apocrita</taxon>
        <taxon>Ichneumonoidea</taxon>
        <taxon>Braconidae</taxon>
        <taxon>Braconinae</taxon>
        <taxon>Bracon</taxon>
    </lineage>
</organism>
<proteinExistence type="predicted"/>
<keyword evidence="4 5" id="KW-0472">Membrane</keyword>
<dbReference type="SUPFAM" id="SSF103473">
    <property type="entry name" value="MFS general substrate transporter"/>
    <property type="match status" value="1"/>
</dbReference>
<evidence type="ECO:0000259" key="6">
    <source>
        <dbReference type="PROSITE" id="PS50850"/>
    </source>
</evidence>
<sequence>MTYIMMIMDAANLSASTHLASIIFASSQIIGCWLSTVTVDRFGRRPLLLFSTSGMALSYTALSIFFVMQHAHYNVTDYNWLPIVAVSMYSVAYSSGAGPLPMVVSNEAFNPELASLCHTIFLASFNTIAFIYTKFFPAIVAEIGLHNSFFIFVANCIAGFFIVLFLTPETKGKSIESIRGTLQGVGNKTNKTVEC</sequence>
<feature type="transmembrane region" description="Helical" evidence="5">
    <location>
        <begin position="145"/>
        <end position="166"/>
    </location>
</feature>
<evidence type="ECO:0000313" key="7">
    <source>
        <dbReference type="EMBL" id="CAD1545841.1"/>
    </source>
</evidence>
<evidence type="ECO:0000256" key="4">
    <source>
        <dbReference type="ARBA" id="ARBA00023136"/>
    </source>
</evidence>
<dbReference type="GO" id="GO:0022857">
    <property type="term" value="F:transmembrane transporter activity"/>
    <property type="evidence" value="ECO:0007669"/>
    <property type="project" value="InterPro"/>
</dbReference>
<feature type="domain" description="Major facilitator superfamily (MFS) profile" evidence="6">
    <location>
        <begin position="1"/>
        <end position="171"/>
    </location>
</feature>
<dbReference type="InterPro" id="IPR020846">
    <property type="entry name" value="MFS_dom"/>
</dbReference>
<dbReference type="Pfam" id="PF00083">
    <property type="entry name" value="Sugar_tr"/>
    <property type="match status" value="1"/>
</dbReference>